<dbReference type="SUPFAM" id="SSF82693">
    <property type="entry name" value="Multidrug efflux transporter AcrB pore domain, PN1, PN2, PC1 and PC2 subdomains"/>
    <property type="match status" value="3"/>
</dbReference>
<dbReference type="Gene3D" id="3.30.2090.10">
    <property type="entry name" value="Multidrug efflux transporter AcrB TolC docking domain, DN and DC subdomains"/>
    <property type="match status" value="2"/>
</dbReference>
<feature type="transmembrane region" description="Helical" evidence="2">
    <location>
        <begin position="1000"/>
        <end position="1025"/>
    </location>
</feature>
<name>A0A2K9EFR9_9RHOB</name>
<feature type="transmembrane region" description="Helical" evidence="2">
    <location>
        <begin position="459"/>
        <end position="482"/>
    </location>
</feature>
<dbReference type="Gene3D" id="1.20.1640.10">
    <property type="entry name" value="Multidrug efflux transporter AcrB transmembrane domain"/>
    <property type="match status" value="2"/>
</dbReference>
<dbReference type="RefSeq" id="WP_101459859.1">
    <property type="nucleotide sequence ID" value="NZ_CP025408.1"/>
</dbReference>
<dbReference type="PRINTS" id="PR00702">
    <property type="entry name" value="ACRIFLAVINRP"/>
</dbReference>
<feature type="transmembrane region" description="Helical" evidence="2">
    <location>
        <begin position="383"/>
        <end position="407"/>
    </location>
</feature>
<keyword evidence="2" id="KW-0812">Transmembrane</keyword>
<protein>
    <submittedName>
        <fullName evidence="3">MFS transporter</fullName>
    </submittedName>
</protein>
<dbReference type="Proteomes" id="UP000233742">
    <property type="component" value="Chromosome"/>
</dbReference>
<dbReference type="OrthoDB" id="9798415at2"/>
<feature type="compositionally biased region" description="Low complexity" evidence="1">
    <location>
        <begin position="1038"/>
        <end position="1049"/>
    </location>
</feature>
<feature type="region of interest" description="Disordered" evidence="1">
    <location>
        <begin position="1029"/>
        <end position="1049"/>
    </location>
</feature>
<feature type="transmembrane region" description="Helical" evidence="2">
    <location>
        <begin position="12"/>
        <end position="33"/>
    </location>
</feature>
<feature type="transmembrane region" description="Helical" evidence="2">
    <location>
        <begin position="960"/>
        <end position="980"/>
    </location>
</feature>
<dbReference type="SUPFAM" id="SSF82714">
    <property type="entry name" value="Multidrug efflux transporter AcrB TolC docking domain, DN and DC subdomains"/>
    <property type="match status" value="2"/>
</dbReference>
<dbReference type="GO" id="GO:0005886">
    <property type="term" value="C:plasma membrane"/>
    <property type="evidence" value="ECO:0007669"/>
    <property type="project" value="TreeGrafter"/>
</dbReference>
<dbReference type="Pfam" id="PF00873">
    <property type="entry name" value="ACR_tran"/>
    <property type="match status" value="1"/>
</dbReference>
<keyword evidence="2" id="KW-1133">Transmembrane helix</keyword>
<organism evidence="3 4">
    <name type="scientific">Paracoccus tegillarcae</name>
    <dbReference type="NCBI Taxonomy" id="1529068"/>
    <lineage>
        <taxon>Bacteria</taxon>
        <taxon>Pseudomonadati</taxon>
        <taxon>Pseudomonadota</taxon>
        <taxon>Alphaproteobacteria</taxon>
        <taxon>Rhodobacterales</taxon>
        <taxon>Paracoccaceae</taxon>
        <taxon>Paracoccus</taxon>
    </lineage>
</organism>
<feature type="transmembrane region" description="Helical" evidence="2">
    <location>
        <begin position="530"/>
        <end position="550"/>
    </location>
</feature>
<sequence length="1049" mass="111817">MNGLIDAAFSRSRAVIIALAMILVVGAIAYLTIPKEANPEVPLPLVYVSTTVDGISPSDAERLLLEPMEAEFGAIEGLDLMSSTAAEGYAAIQLEFAAGGDIDDALDKVREAADSVQADLPEDASAIHVVEINTALFPIITAVLSGPVPERMLNSLAEQAQDQVEALFGVLEVDVGGERDEFLEVLIDPTVFQTYNLSFETLISQLTRNNQLIAAGAIESGGGRIVLKVPGLIEDMSDVLSMPVKVDGDTVVTFGDVATVRRTFEDPTGYARIDGQPALSLEVKKRSGANIIDTVAETRAVGQALTADWPSNVDATYLQDQAEEVKTLLSDLESNVLAAILLVMIVIVFSLGARSAILVGLAIPGAFLAGVTAIWAMGYTMNIVVLFSLILVVGMLVDGAIVTVELADRRLHEGDTPREAYAHAAKRMAWPIIASTATTLSVFFPLLFWGGIIGEFMKYLPITVILTLGASLFMALIFIPVVGGAIGRARPQTASDKLAQAASTHGDPREVPGLTGAYVRLLERAIMRPWATVILAVAMLLGSFGIYGQFGSGISFFPSIEPEFMQVQVRARDNLSIYERDDLVRKVEDRIIGTEGIETVYARSSLGGSGQDDEDVIGTIQLDLLDWDTRPKAAEIGAEIRETVADIAGIDVQVQTESGGPSAGKPVNLRISAGTPEDQNAGVEQVLAIMERLGGFTDITDTRPLSGVEVAINVNRAEAARYGADVSLLGQAIQLLTQGIAVADYRPSDAEGELDIRVRFPSGDRSLNELSNLRVPTSTGLVPISNFVSFSAVERVGVIKRVDERRVTTIEANVAPGLLVNDLIVSLSAALESADLLDGTTYTFAGEAEDQQESMIFLISAFAAAIVLMFMILIIQFNSFYQSFIVMSAIMFSISGVLMGLVVTGRPFGVVMGGVGVIALAGIVVNNNIVLIDAYNDFRTKGLNPLEAALRTGAQRLRPVVLTSVTTALGLMPMVIGLNIDFFQRSIVYGAPSTQYWTELSSAIAGGLVIATILTLIVTPAMLMLRDNSKSKRRQRAEAQQAMAATAGT</sequence>
<accession>A0A2K9EFR9</accession>
<feature type="transmembrane region" description="Helical" evidence="2">
    <location>
        <begin position="910"/>
        <end position="931"/>
    </location>
</feature>
<dbReference type="PANTHER" id="PTHR32063">
    <property type="match status" value="1"/>
</dbReference>
<proteinExistence type="predicted"/>
<evidence type="ECO:0000313" key="4">
    <source>
        <dbReference type="Proteomes" id="UP000233742"/>
    </source>
</evidence>
<dbReference type="KEGG" id="paro:CUV01_07100"/>
<keyword evidence="4" id="KW-1185">Reference proteome</keyword>
<dbReference type="Gene3D" id="3.30.70.1320">
    <property type="entry name" value="Multidrug efflux transporter AcrB pore domain like"/>
    <property type="match status" value="1"/>
</dbReference>
<dbReference type="Gene3D" id="3.30.70.1430">
    <property type="entry name" value="Multidrug efflux transporter AcrB pore domain"/>
    <property type="match status" value="2"/>
</dbReference>
<dbReference type="Gene3D" id="3.30.70.1440">
    <property type="entry name" value="Multidrug efflux transporter AcrB pore domain"/>
    <property type="match status" value="1"/>
</dbReference>
<dbReference type="InterPro" id="IPR001036">
    <property type="entry name" value="Acrflvin-R"/>
</dbReference>
<feature type="transmembrane region" description="Helical" evidence="2">
    <location>
        <begin position="358"/>
        <end position="377"/>
    </location>
</feature>
<dbReference type="InterPro" id="IPR027463">
    <property type="entry name" value="AcrB_DN_DC_subdom"/>
</dbReference>
<evidence type="ECO:0000256" key="2">
    <source>
        <dbReference type="SAM" id="Phobius"/>
    </source>
</evidence>
<gene>
    <name evidence="3" type="ORF">CUV01_07100</name>
</gene>
<dbReference type="EMBL" id="CP025408">
    <property type="protein sequence ID" value="AUH33189.1"/>
    <property type="molecule type" value="Genomic_DNA"/>
</dbReference>
<evidence type="ECO:0000313" key="3">
    <source>
        <dbReference type="EMBL" id="AUH33189.1"/>
    </source>
</evidence>
<dbReference type="PANTHER" id="PTHR32063:SF0">
    <property type="entry name" value="SWARMING MOTILITY PROTEIN SWRC"/>
    <property type="match status" value="1"/>
</dbReference>
<dbReference type="SUPFAM" id="SSF82866">
    <property type="entry name" value="Multidrug efflux transporter AcrB transmembrane domain"/>
    <property type="match status" value="2"/>
</dbReference>
<dbReference type="AlphaFoldDB" id="A0A2K9EFR9"/>
<keyword evidence="2" id="KW-0472">Membrane</keyword>
<feature type="transmembrane region" description="Helical" evidence="2">
    <location>
        <begin position="428"/>
        <end position="453"/>
    </location>
</feature>
<feature type="transmembrane region" description="Helical" evidence="2">
    <location>
        <begin position="855"/>
        <end position="877"/>
    </location>
</feature>
<evidence type="ECO:0000256" key="1">
    <source>
        <dbReference type="SAM" id="MobiDB-lite"/>
    </source>
</evidence>
<feature type="transmembrane region" description="Helical" evidence="2">
    <location>
        <begin position="336"/>
        <end position="353"/>
    </location>
</feature>
<reference evidence="3 4" key="1">
    <citation type="submission" date="2017-12" db="EMBL/GenBank/DDBJ databases">
        <authorList>
            <person name="Hurst M.R.H."/>
        </authorList>
    </citation>
    <scope>NUCLEOTIDE SEQUENCE [LARGE SCALE GENOMIC DNA]</scope>
    <source>
        <strain evidence="3 4">BM15</strain>
    </source>
</reference>
<dbReference type="GO" id="GO:0042910">
    <property type="term" value="F:xenobiotic transmembrane transporter activity"/>
    <property type="evidence" value="ECO:0007669"/>
    <property type="project" value="TreeGrafter"/>
</dbReference>
<feature type="transmembrane region" description="Helical" evidence="2">
    <location>
        <begin position="884"/>
        <end position="904"/>
    </location>
</feature>